<dbReference type="GeneID" id="24260135"/>
<geneLocation type="plasmid" evidence="5">
    <name>II</name>
</geneLocation>
<dbReference type="GO" id="GO:0005694">
    <property type="term" value="C:chromosome"/>
    <property type="evidence" value="ECO:0007669"/>
    <property type="project" value="TreeGrafter"/>
</dbReference>
<dbReference type="SUPFAM" id="SSF110849">
    <property type="entry name" value="ParB/Sulfiredoxin"/>
    <property type="match status" value="1"/>
</dbReference>
<evidence type="ECO:0000313" key="4">
    <source>
        <dbReference type="EMBL" id="CDN50807.1"/>
    </source>
</evidence>
<dbReference type="AlphaFoldDB" id="A0A068SX03"/>
<dbReference type="eggNOG" id="COG1475">
    <property type="taxonomic scope" value="Bacteria"/>
</dbReference>
<dbReference type="HOGENOM" id="CLU_069128_1_0_5"/>
<reference evidence="5" key="1">
    <citation type="journal article" date="2014" name="BMC Genomics">
        <title>Genome sequencing of two Neorhizobium galegae strains reveals a noeT gene responsible for the unusual acetylation of the nodulation factors.</title>
        <authorList>
            <person name="Osterman J."/>
            <person name="Marsh J."/>
            <person name="Laine P.K."/>
            <person name="Zeng Z."/>
            <person name="Alatalo E."/>
            <person name="Sullivan J.T."/>
            <person name="Young J.P."/>
            <person name="Thomas-Oates J."/>
            <person name="Paulin L."/>
            <person name="Lindstrom K."/>
        </authorList>
    </citation>
    <scope>NUCLEOTIDE SEQUENCE [LARGE SCALE GENOMIC DNA]</scope>
    <source>
        <strain evidence="5">HAMBI 540</strain>
    </source>
</reference>
<keyword evidence="4" id="KW-0614">Plasmid</keyword>
<dbReference type="InterPro" id="IPR017819">
    <property type="entry name" value="Plasmid_partition_RepB"/>
</dbReference>
<organism evidence="4 5">
    <name type="scientific">Neorhizobium galegae bv. orientalis str. HAMBI 540</name>
    <dbReference type="NCBI Taxonomy" id="1028800"/>
    <lineage>
        <taxon>Bacteria</taxon>
        <taxon>Pseudomonadati</taxon>
        <taxon>Pseudomonadota</taxon>
        <taxon>Alphaproteobacteria</taxon>
        <taxon>Hyphomicrobiales</taxon>
        <taxon>Rhizobiaceae</taxon>
        <taxon>Rhizobium/Agrobacterium group</taxon>
        <taxon>Neorhizobium</taxon>
    </lineage>
</organism>
<evidence type="ECO:0000259" key="3">
    <source>
        <dbReference type="SMART" id="SM00470"/>
    </source>
</evidence>
<protein>
    <submittedName>
        <fullName evidence="4">Plasmid partitioning protein RepB</fullName>
    </submittedName>
</protein>
<dbReference type="GO" id="GO:0007059">
    <property type="term" value="P:chromosome segregation"/>
    <property type="evidence" value="ECO:0007669"/>
    <property type="project" value="TreeGrafter"/>
</dbReference>
<dbReference type="InterPro" id="IPR011111">
    <property type="entry name" value="Plasmid_RepB"/>
</dbReference>
<sequence length="356" mass="39241">MAGSRKNELRALFAGGLAPSEPARAPETKSMPEAETGPVAAGEGAPPPRSASGAVKAMGLSLGTMTRDADEARALRQALSDGERVVNVHPEKIDSSFIEDRLRLDDRDDEDFAALIDSIRESGQQVPVLLRPHPDKSGRYQTAYGHRRVRAAARLGIEVKAIIRPLSDDELVLAQGKENAERRNLTFIERGLFAKNLASRGFDRKVIGDALAVQKSELSRLMQVVDGIPENFIRIIGPAPKAGRDRWMKLGAMLQSGAAQNAAHDEIHFQRFQSAGSDQRFQFLFDRLLRRIKPEAPKPKELKDSSGKVFARIRRDGRGRRIEFSPDVDAAFIDEAAALLAERYEQFIADRSADKA</sequence>
<dbReference type="InterPro" id="IPR036086">
    <property type="entry name" value="ParB/Sulfiredoxin_sf"/>
</dbReference>
<feature type="domain" description="ParB-like N-terminal" evidence="3">
    <location>
        <begin position="86"/>
        <end position="180"/>
    </location>
</feature>
<dbReference type="SMART" id="SM00470">
    <property type="entry name" value="ParB"/>
    <property type="match status" value="1"/>
</dbReference>
<dbReference type="Gene3D" id="3.90.1530.30">
    <property type="match status" value="1"/>
</dbReference>
<name>A0A068SX03_NEOGA</name>
<dbReference type="Pfam" id="PF02195">
    <property type="entry name" value="ParB_N"/>
    <property type="match status" value="1"/>
</dbReference>
<comment type="similarity">
    <text evidence="1">Belongs to the ParB family.</text>
</comment>
<dbReference type="InterPro" id="IPR050336">
    <property type="entry name" value="Chromosome_partition/occlusion"/>
</dbReference>
<keyword evidence="5" id="KW-1185">Reference proteome</keyword>
<dbReference type="InterPro" id="IPR037972">
    <property type="entry name" value="RepB_N"/>
</dbReference>
<dbReference type="SUPFAM" id="SSF109709">
    <property type="entry name" value="KorB DNA-binding domain-like"/>
    <property type="match status" value="1"/>
</dbReference>
<dbReference type="CDD" id="cd16405">
    <property type="entry name" value="RepB_like_N"/>
    <property type="match status" value="1"/>
</dbReference>
<dbReference type="PANTHER" id="PTHR33375">
    <property type="entry name" value="CHROMOSOME-PARTITIONING PROTEIN PARB-RELATED"/>
    <property type="match status" value="1"/>
</dbReference>
<dbReference type="NCBIfam" id="TIGR00180">
    <property type="entry name" value="parB_part"/>
    <property type="match status" value="1"/>
</dbReference>
<accession>A0A068SX03</accession>
<proteinExistence type="inferred from homology"/>
<dbReference type="GO" id="GO:0003677">
    <property type="term" value="F:DNA binding"/>
    <property type="evidence" value="ECO:0007669"/>
    <property type="project" value="InterPro"/>
</dbReference>
<dbReference type="InterPro" id="IPR004437">
    <property type="entry name" value="ParB/RepB/Spo0J"/>
</dbReference>
<dbReference type="InterPro" id="IPR003115">
    <property type="entry name" value="ParB_N"/>
</dbReference>
<dbReference type="OrthoDB" id="7908920at2"/>
<evidence type="ECO:0000256" key="2">
    <source>
        <dbReference type="SAM" id="MobiDB-lite"/>
    </source>
</evidence>
<dbReference type="Proteomes" id="UP000028181">
    <property type="component" value="Plasmid pHAMBI540a"/>
</dbReference>
<feature type="region of interest" description="Disordered" evidence="2">
    <location>
        <begin position="1"/>
        <end position="54"/>
    </location>
</feature>
<dbReference type="PANTHER" id="PTHR33375:SF1">
    <property type="entry name" value="CHROMOSOME-PARTITIONING PROTEIN PARB-RELATED"/>
    <property type="match status" value="1"/>
</dbReference>
<dbReference type="RefSeq" id="WP_041366234.1">
    <property type="nucleotide sequence ID" value="NZ_HG938354.1"/>
</dbReference>
<feature type="compositionally biased region" description="Low complexity" evidence="2">
    <location>
        <begin position="33"/>
        <end position="44"/>
    </location>
</feature>
<evidence type="ECO:0000313" key="5">
    <source>
        <dbReference type="Proteomes" id="UP000028181"/>
    </source>
</evidence>
<dbReference type="PATRIC" id="fig|1028800.3.peg.4736"/>
<dbReference type="EMBL" id="HG938354">
    <property type="protein sequence ID" value="CDN50807.1"/>
    <property type="molecule type" value="Genomic_DNA"/>
</dbReference>
<dbReference type="NCBIfam" id="TIGR03454">
    <property type="entry name" value="partition_RepB"/>
    <property type="match status" value="1"/>
</dbReference>
<gene>
    <name evidence="4" type="primary">repB</name>
    <name evidence="4" type="ORF">RG540_PA01280</name>
</gene>
<dbReference type="KEGG" id="ngg:RG540_PA01280"/>
<evidence type="ECO:0000256" key="1">
    <source>
        <dbReference type="ARBA" id="ARBA00006295"/>
    </source>
</evidence>
<dbReference type="Pfam" id="PF07506">
    <property type="entry name" value="RepB"/>
    <property type="match status" value="1"/>
</dbReference>